<name>A0A484MSH2_9ASTE</name>
<dbReference type="GO" id="GO:0003714">
    <property type="term" value="F:transcription corepressor activity"/>
    <property type="evidence" value="ECO:0007669"/>
    <property type="project" value="InterPro"/>
</dbReference>
<dbReference type="OrthoDB" id="1257078at2759"/>
<protein>
    <submittedName>
        <fullName evidence="1">Uncharacterized protein</fullName>
    </submittedName>
</protein>
<dbReference type="InterPro" id="IPR022709">
    <property type="entry name" value="SCAI"/>
</dbReference>
<proteinExistence type="predicted"/>
<dbReference type="PANTHER" id="PTHR21243">
    <property type="entry name" value="PROTEIN SCAI"/>
    <property type="match status" value="1"/>
</dbReference>
<dbReference type="Proteomes" id="UP000595140">
    <property type="component" value="Unassembled WGS sequence"/>
</dbReference>
<dbReference type="Pfam" id="PF12070">
    <property type="entry name" value="SCAI"/>
    <property type="match status" value="1"/>
</dbReference>
<sequence>MSSCDFAPITIRSEFFVLRSQAHNEECWREHIQILSSCSWQPHSAFHFFRWACQPNYVLQGAERGERCALLLSPLRPSFKKPTTDVIEDGSQFTMFLTAPLLAFCQLIGLKFSDEDYDVYNDVNAIISTSFSEWEVMLCTTPSLDLVWAQVLCDPFLRRLILRFIFCRAVLTLFCLREESDQYLPVCIPELPDSFSPVSEYVQPTIRRLANHLNVADSFHLY</sequence>
<reference evidence="1 2" key="1">
    <citation type="submission" date="2018-04" db="EMBL/GenBank/DDBJ databases">
        <authorList>
            <person name="Vogel A."/>
        </authorList>
    </citation>
    <scope>NUCLEOTIDE SEQUENCE [LARGE SCALE GENOMIC DNA]</scope>
</reference>
<evidence type="ECO:0000313" key="1">
    <source>
        <dbReference type="EMBL" id="VFQ90834.1"/>
    </source>
</evidence>
<dbReference type="AlphaFoldDB" id="A0A484MSH2"/>
<organism evidence="1 2">
    <name type="scientific">Cuscuta campestris</name>
    <dbReference type="NCBI Taxonomy" id="132261"/>
    <lineage>
        <taxon>Eukaryota</taxon>
        <taxon>Viridiplantae</taxon>
        <taxon>Streptophyta</taxon>
        <taxon>Embryophyta</taxon>
        <taxon>Tracheophyta</taxon>
        <taxon>Spermatophyta</taxon>
        <taxon>Magnoliopsida</taxon>
        <taxon>eudicotyledons</taxon>
        <taxon>Gunneridae</taxon>
        <taxon>Pentapetalae</taxon>
        <taxon>asterids</taxon>
        <taxon>lamiids</taxon>
        <taxon>Solanales</taxon>
        <taxon>Convolvulaceae</taxon>
        <taxon>Cuscuteae</taxon>
        <taxon>Cuscuta</taxon>
        <taxon>Cuscuta subgen. Grammica</taxon>
        <taxon>Cuscuta sect. Cleistogrammica</taxon>
    </lineage>
</organism>
<gene>
    <name evidence="1" type="ORF">CCAM_LOCUS32610</name>
</gene>
<dbReference type="EMBL" id="OOIL02004235">
    <property type="protein sequence ID" value="VFQ90834.1"/>
    <property type="molecule type" value="Genomic_DNA"/>
</dbReference>
<dbReference type="GO" id="GO:0006351">
    <property type="term" value="P:DNA-templated transcription"/>
    <property type="evidence" value="ECO:0007669"/>
    <property type="project" value="InterPro"/>
</dbReference>
<keyword evidence="2" id="KW-1185">Reference proteome</keyword>
<evidence type="ECO:0000313" key="2">
    <source>
        <dbReference type="Proteomes" id="UP000595140"/>
    </source>
</evidence>
<accession>A0A484MSH2</accession>